<feature type="coiled-coil region" evidence="1">
    <location>
        <begin position="345"/>
        <end position="481"/>
    </location>
</feature>
<dbReference type="VEuPathDB" id="FungiDB:BTJ68_01764"/>
<reference evidence="3 4" key="1">
    <citation type="journal article" date="2018" name="BMC Genomics">
        <title>Genomic evidence for intraspecific hybridization in a clonal and extremely halotolerant yeast.</title>
        <authorList>
            <person name="Gostincar C."/>
            <person name="Stajich J.E."/>
            <person name="Zupancic J."/>
            <person name="Zalar P."/>
            <person name="Gunde-Cimerman N."/>
        </authorList>
    </citation>
    <scope>NUCLEOTIDE SEQUENCE [LARGE SCALE GENOMIC DNA]</scope>
    <source>
        <strain evidence="3 4">EXF-6656</strain>
    </source>
</reference>
<accession>A0A3M6WYN5</accession>
<feature type="compositionally biased region" description="Polar residues" evidence="2">
    <location>
        <begin position="623"/>
        <end position="637"/>
    </location>
</feature>
<evidence type="ECO:0000313" key="3">
    <source>
        <dbReference type="EMBL" id="RMX83378.1"/>
    </source>
</evidence>
<dbReference type="Proteomes" id="UP000281245">
    <property type="component" value="Unassembled WGS sequence"/>
</dbReference>
<evidence type="ECO:0000256" key="2">
    <source>
        <dbReference type="SAM" id="MobiDB-lite"/>
    </source>
</evidence>
<feature type="coiled-coil region" evidence="1">
    <location>
        <begin position="47"/>
        <end position="172"/>
    </location>
</feature>
<sequence>MNRCIEVRMATMGAEGGAPVSPSIQTASLVQRLTQDVAEVKNALDGNELLRRDLSDAQAACERLEKSNSSLRNARAMQKARLATLEHENANLKNINMDSEQKSVRIKALERDCHQLQELNTSLEDEHKVKVSTLKRERFGLKIANAKLEEDKVALEQKLRDADARLIEAKNAAEIAGSEKVRICQELEEERSKTMQWKKDYLDLHGPHGIIVTLKTELFEKMDRLATMEEQTLKLRKELEMAAERQDAHIAASRKASELGCALSGLRTLLSAERATSQEALNATKESRELLNQSKTQCSALEEAAQARESSNTRERQHAMMYWSEQTSRFNEESAYELAWTLHICTQHEQDAEESRRKIAVEREESARTRRRLEDYQKRYRDMCDDLKRAKHECFEKREYQRQYLSTTGILERERNKLRRDLADLAQDRERLETYSRKLERDLKTLSSTTKEALKEKTEQLRAAENEKATCDRIMRQLTEQASNREICVNRLRQALVRKQVRKRYIGTEKLTQAESDLYFDARDCCESSSAFEVRVHGCLLPSGFAVSTAAIVSSDPRSLECLEEGHRIEGEDLQVPRNVSWVLTKHGGIEEAIQQWKEHEAAMQQEAEQKDPGDPSKFGQENYATAATSRESTRLSLQGWKAPTGLAEVAREAESEPTGKPQASTQHLLAASNPSQRRCEADSIVSRPEVTLSNPNSPISLREPTASTTLPHTGRPTASAAQYAVGGDNAQTSPRDLFPHPRSRHASRDELGYGQVSRDPRNAQKRPRSDEKNGSIDNRPPWNAPKRPHFLSYSRT</sequence>
<feature type="compositionally biased region" description="Basic and acidic residues" evidence="2">
    <location>
        <begin position="759"/>
        <end position="775"/>
    </location>
</feature>
<feature type="region of interest" description="Disordered" evidence="2">
    <location>
        <begin position="602"/>
        <end position="797"/>
    </location>
</feature>
<proteinExistence type="predicted"/>
<gene>
    <name evidence="3" type="ORF">D0869_05353</name>
</gene>
<name>A0A3M6WYN5_HORWE</name>
<evidence type="ECO:0000313" key="4">
    <source>
        <dbReference type="Proteomes" id="UP000281245"/>
    </source>
</evidence>
<organism evidence="3 4">
    <name type="scientific">Hortaea werneckii</name>
    <name type="common">Black yeast</name>
    <name type="synonym">Cladosporium werneckii</name>
    <dbReference type="NCBI Taxonomy" id="91943"/>
    <lineage>
        <taxon>Eukaryota</taxon>
        <taxon>Fungi</taxon>
        <taxon>Dikarya</taxon>
        <taxon>Ascomycota</taxon>
        <taxon>Pezizomycotina</taxon>
        <taxon>Dothideomycetes</taxon>
        <taxon>Dothideomycetidae</taxon>
        <taxon>Mycosphaerellales</taxon>
        <taxon>Teratosphaeriaceae</taxon>
        <taxon>Hortaea</taxon>
    </lineage>
</organism>
<evidence type="ECO:0000256" key="1">
    <source>
        <dbReference type="SAM" id="Coils"/>
    </source>
</evidence>
<comment type="caution">
    <text evidence="3">The sequence shown here is derived from an EMBL/GenBank/DDBJ whole genome shotgun (WGS) entry which is preliminary data.</text>
</comment>
<keyword evidence="1" id="KW-0175">Coiled coil</keyword>
<protein>
    <submittedName>
        <fullName evidence="3">Uncharacterized protein</fullName>
    </submittedName>
</protein>
<dbReference type="AlphaFoldDB" id="A0A3M6WYN5"/>
<feature type="compositionally biased region" description="Polar residues" evidence="2">
    <location>
        <begin position="692"/>
        <end position="712"/>
    </location>
</feature>
<dbReference type="EMBL" id="QWIJ01000356">
    <property type="protein sequence ID" value="RMX83378.1"/>
    <property type="molecule type" value="Genomic_DNA"/>
</dbReference>
<feature type="compositionally biased region" description="Polar residues" evidence="2">
    <location>
        <begin position="662"/>
        <end position="677"/>
    </location>
</feature>
<dbReference type="OrthoDB" id="3271002at2759"/>
<feature type="compositionally biased region" description="Basic and acidic residues" evidence="2">
    <location>
        <begin position="602"/>
        <end position="615"/>
    </location>
</feature>